<dbReference type="AlphaFoldDB" id="A0A1M7PTN9"/>
<accession>A0A1M7PTN9</accession>
<dbReference type="Pfam" id="PF11799">
    <property type="entry name" value="IMS_C"/>
    <property type="match status" value="1"/>
</dbReference>
<dbReference type="InterPro" id="IPR025188">
    <property type="entry name" value="DUF4113"/>
</dbReference>
<feature type="domain" description="DNA polymerase Y-family little finger" evidence="1">
    <location>
        <begin position="24"/>
        <end position="138"/>
    </location>
</feature>
<sequence length="205" mass="23498">MLERTVRELTGEPCIDLQEAELDRQAICTSRMFGERVTTLEAMREAVASYMHRATQKLRKQQSLTAVFRVAVLTSPFVDGPKYANSVTCYPPYPTDDVLLLTRAAMEGLEGLEVIWRDGYRYSKAEILLMDLRKRGEFTGDLFTPSQPARSDELMRVSDRINMKFGKNALHSGRMPLDATWAIKREMMSQSYTTSIHHLMRFHAI</sequence>
<protein>
    <submittedName>
        <fullName evidence="3">DNA polymerase V</fullName>
    </submittedName>
</protein>
<dbReference type="InterPro" id="IPR017961">
    <property type="entry name" value="DNA_pol_Y-fam_little_finger"/>
</dbReference>
<dbReference type="GO" id="GO:0006281">
    <property type="term" value="P:DNA repair"/>
    <property type="evidence" value="ECO:0007669"/>
    <property type="project" value="InterPro"/>
</dbReference>
<evidence type="ECO:0000259" key="2">
    <source>
        <dbReference type="Pfam" id="PF13438"/>
    </source>
</evidence>
<dbReference type="RefSeq" id="WP_073169950.1">
    <property type="nucleotide sequence ID" value="NZ_FRDA01000013.1"/>
</dbReference>
<dbReference type="Proteomes" id="UP000183983">
    <property type="component" value="Unassembled WGS sequence"/>
</dbReference>
<dbReference type="STRING" id="1190415.SAMN05216593_11385"/>
<evidence type="ECO:0000313" key="4">
    <source>
        <dbReference type="Proteomes" id="UP000183983"/>
    </source>
</evidence>
<feature type="domain" description="DUF4113" evidence="2">
    <location>
        <begin position="153"/>
        <end position="200"/>
    </location>
</feature>
<gene>
    <name evidence="3" type="ORF">SAMN05216593_11385</name>
</gene>
<proteinExistence type="predicted"/>
<dbReference type="EMBL" id="FRDA01000013">
    <property type="protein sequence ID" value="SHN20869.1"/>
    <property type="molecule type" value="Genomic_DNA"/>
</dbReference>
<organism evidence="3 4">
    <name type="scientific">Pseudomonas asturiensis</name>
    <dbReference type="NCBI Taxonomy" id="1190415"/>
    <lineage>
        <taxon>Bacteria</taxon>
        <taxon>Pseudomonadati</taxon>
        <taxon>Pseudomonadota</taxon>
        <taxon>Gammaproteobacteria</taxon>
        <taxon>Pseudomonadales</taxon>
        <taxon>Pseudomonadaceae</taxon>
        <taxon>Pseudomonas</taxon>
    </lineage>
</organism>
<dbReference type="Pfam" id="PF13438">
    <property type="entry name" value="DUF4113"/>
    <property type="match status" value="1"/>
</dbReference>
<dbReference type="GO" id="GO:0003684">
    <property type="term" value="F:damaged DNA binding"/>
    <property type="evidence" value="ECO:0007669"/>
    <property type="project" value="InterPro"/>
</dbReference>
<evidence type="ECO:0000313" key="3">
    <source>
        <dbReference type="EMBL" id="SHN20869.1"/>
    </source>
</evidence>
<reference evidence="3 4" key="1">
    <citation type="submission" date="2016-11" db="EMBL/GenBank/DDBJ databases">
        <authorList>
            <person name="Jaros S."/>
            <person name="Januszkiewicz K."/>
            <person name="Wedrychowicz H."/>
        </authorList>
    </citation>
    <scope>NUCLEOTIDE SEQUENCE [LARGE SCALE GENOMIC DNA]</scope>
    <source>
        <strain evidence="3 4">LMG 26898</strain>
    </source>
</reference>
<evidence type="ECO:0000259" key="1">
    <source>
        <dbReference type="Pfam" id="PF11799"/>
    </source>
</evidence>
<name>A0A1M7PTN9_9PSED</name>